<evidence type="ECO:0000256" key="1">
    <source>
        <dbReference type="SAM" id="MobiDB-lite"/>
    </source>
</evidence>
<protein>
    <submittedName>
        <fullName evidence="2">Uncharacterized protein</fullName>
    </submittedName>
</protein>
<feature type="compositionally biased region" description="Polar residues" evidence="1">
    <location>
        <begin position="85"/>
        <end position="97"/>
    </location>
</feature>
<name>A0A813JPL5_POLGL</name>
<sequence>MVVVVVVVIVVVVVVAWNLLPRRRYGYPGYARCPLAERRLEDMSSQMPRPSGGSMVVSAGAAHPMMSSASSRSVLASQPGMSPLLSRNRSTLPSSGSPFQNNVFLPGGMRFSPAPGQSASMMPGQFQYYTQPGASPGVPRSATPLVGPAVAQQPAAAQVYHRPVSPSRATVQLGDPNPNFRRSVDSSTFRMASMQPMTSMTSMTPMQPVMAPSDNKALTNHNLGLLNGFGAKAPTQE</sequence>
<reference evidence="2" key="1">
    <citation type="submission" date="2021-02" db="EMBL/GenBank/DDBJ databases">
        <authorList>
            <person name="Dougan E. K."/>
            <person name="Rhodes N."/>
            <person name="Thang M."/>
            <person name="Chan C."/>
        </authorList>
    </citation>
    <scope>NUCLEOTIDE SEQUENCE</scope>
</reference>
<comment type="caution">
    <text evidence="2">The sequence shown here is derived from an EMBL/GenBank/DDBJ whole genome shotgun (WGS) entry which is preliminary data.</text>
</comment>
<feature type="non-terminal residue" evidence="2">
    <location>
        <position position="1"/>
    </location>
</feature>
<evidence type="ECO:0000313" key="3">
    <source>
        <dbReference type="Proteomes" id="UP000626109"/>
    </source>
</evidence>
<accession>A0A813JPL5</accession>
<gene>
    <name evidence="2" type="ORF">PGLA2088_LOCUS22337</name>
</gene>
<proteinExistence type="predicted"/>
<feature type="region of interest" description="Disordered" evidence="1">
    <location>
        <begin position="76"/>
        <end position="97"/>
    </location>
</feature>
<dbReference type="Proteomes" id="UP000626109">
    <property type="component" value="Unassembled WGS sequence"/>
</dbReference>
<organism evidence="2 3">
    <name type="scientific">Polarella glacialis</name>
    <name type="common">Dinoflagellate</name>
    <dbReference type="NCBI Taxonomy" id="89957"/>
    <lineage>
        <taxon>Eukaryota</taxon>
        <taxon>Sar</taxon>
        <taxon>Alveolata</taxon>
        <taxon>Dinophyceae</taxon>
        <taxon>Suessiales</taxon>
        <taxon>Suessiaceae</taxon>
        <taxon>Polarella</taxon>
    </lineage>
</organism>
<dbReference type="EMBL" id="CAJNNW010025940">
    <property type="protein sequence ID" value="CAE8681245.1"/>
    <property type="molecule type" value="Genomic_DNA"/>
</dbReference>
<dbReference type="AlphaFoldDB" id="A0A813JPL5"/>
<evidence type="ECO:0000313" key="2">
    <source>
        <dbReference type="EMBL" id="CAE8681245.1"/>
    </source>
</evidence>